<dbReference type="Proteomes" id="UP000240481">
    <property type="component" value="Unassembled WGS sequence"/>
</dbReference>
<gene>
    <name evidence="1" type="ORF">C9I94_02170</name>
</gene>
<dbReference type="AlphaFoldDB" id="A0A2T3PC82"/>
<organism evidence="1 2">
    <name type="scientific">Photobacterium swingsii</name>
    <dbReference type="NCBI Taxonomy" id="680026"/>
    <lineage>
        <taxon>Bacteria</taxon>
        <taxon>Pseudomonadati</taxon>
        <taxon>Pseudomonadota</taxon>
        <taxon>Gammaproteobacteria</taxon>
        <taxon>Vibrionales</taxon>
        <taxon>Vibrionaceae</taxon>
        <taxon>Photobacterium</taxon>
    </lineage>
</organism>
<dbReference type="OrthoDB" id="5826599at2"/>
<comment type="caution">
    <text evidence="1">The sequence shown here is derived from an EMBL/GenBank/DDBJ whole genome shotgun (WGS) entry which is preliminary data.</text>
</comment>
<evidence type="ECO:0000313" key="1">
    <source>
        <dbReference type="EMBL" id="PSW26810.1"/>
    </source>
</evidence>
<dbReference type="RefSeq" id="WP_107302366.1">
    <property type="nucleotide sequence ID" value="NZ_AP024852.1"/>
</dbReference>
<accession>A0A2T3PC82</accession>
<dbReference type="EMBL" id="PYLZ01000001">
    <property type="protein sequence ID" value="PSW26810.1"/>
    <property type="molecule type" value="Genomic_DNA"/>
</dbReference>
<keyword evidence="2" id="KW-1185">Reference proteome</keyword>
<evidence type="ECO:0008006" key="3">
    <source>
        <dbReference type="Google" id="ProtNLM"/>
    </source>
</evidence>
<reference evidence="1 2" key="1">
    <citation type="submission" date="2018-01" db="EMBL/GenBank/DDBJ databases">
        <title>Whole genome sequencing of Histamine producing bacteria.</title>
        <authorList>
            <person name="Butler K."/>
        </authorList>
    </citation>
    <scope>NUCLEOTIDE SEQUENCE [LARGE SCALE GENOMIC DNA]</scope>
    <source>
        <strain evidence="1 2">DSM 24669</strain>
    </source>
</reference>
<name>A0A2T3PC82_9GAMM</name>
<proteinExistence type="predicted"/>
<evidence type="ECO:0000313" key="2">
    <source>
        <dbReference type="Proteomes" id="UP000240481"/>
    </source>
</evidence>
<sequence>MMGFILALLISIGIGYIFYRHRENQQFLQQRFDQVIGLRQLIDLLRFHRRQTHQLLVMQGTSITHPMLSESLAVQKLTTTLLSQAEHAHRPMYRVLQQRVSNMLNEWPQYNLQRNQAVHGKMIRHVLYLIDDTITQSLLNTDKAAQFQHYQTIWPIVLNAIDNLSRYRYAIEKYQIGMPATARELQVHVDIFHRRLEQISMQIKQPVPPLFIESLRQKFQDIQLAELPDPQAKLRLYRHSLKLSDALYLLFDLVLSDIADDVAVNLPRRKQKNAKNETSQGLTS</sequence>
<protein>
    <recommendedName>
        <fullName evidence="3">Nitrate/nitrite sensing protein domain-containing protein</fullName>
    </recommendedName>
</protein>